<feature type="signal peptide" evidence="1">
    <location>
        <begin position="1"/>
        <end position="24"/>
    </location>
</feature>
<accession>A0ABN9SE44</accession>
<evidence type="ECO:0000313" key="2">
    <source>
        <dbReference type="EMBL" id="CAK0829596.1"/>
    </source>
</evidence>
<organism evidence="2 3">
    <name type="scientific">Prorocentrum cordatum</name>
    <dbReference type="NCBI Taxonomy" id="2364126"/>
    <lineage>
        <taxon>Eukaryota</taxon>
        <taxon>Sar</taxon>
        <taxon>Alveolata</taxon>
        <taxon>Dinophyceae</taxon>
        <taxon>Prorocentrales</taxon>
        <taxon>Prorocentraceae</taxon>
        <taxon>Prorocentrum</taxon>
    </lineage>
</organism>
<evidence type="ECO:0000313" key="3">
    <source>
        <dbReference type="Proteomes" id="UP001189429"/>
    </source>
</evidence>
<gene>
    <name evidence="2" type="ORF">PCOR1329_LOCUS28490</name>
</gene>
<sequence length="234" mass="25128">MDGLGWQLSILLAACGHTLLCTYSEDDGFLVRLGVVVGPGAHSRDQGDKCGFHAAFPAILESQCEAGISKQLMARHRDRMQQRGARFSSKTSQLLLNQLLGGASPTDVGAPTPAERAVKSGVLARPETLEFAQWLANNASHTATGFQEMCFNYSASSSNAVDSVASRIQGVVSETKGFIDMMMRYATPAAIERLEDQIAEFTESALEDVQSVIEKRVASLMGNSSDVIDAAIQR</sequence>
<comment type="caution">
    <text evidence="2">The sequence shown here is derived from an EMBL/GenBank/DDBJ whole genome shotgun (WGS) entry which is preliminary data.</text>
</comment>
<evidence type="ECO:0000256" key="1">
    <source>
        <dbReference type="SAM" id="SignalP"/>
    </source>
</evidence>
<feature type="non-terminal residue" evidence="2">
    <location>
        <position position="234"/>
    </location>
</feature>
<dbReference type="Proteomes" id="UP001189429">
    <property type="component" value="Unassembled WGS sequence"/>
</dbReference>
<proteinExistence type="predicted"/>
<reference evidence="2" key="1">
    <citation type="submission" date="2023-10" db="EMBL/GenBank/DDBJ databases">
        <authorList>
            <person name="Chen Y."/>
            <person name="Shah S."/>
            <person name="Dougan E. K."/>
            <person name="Thang M."/>
            <person name="Chan C."/>
        </authorList>
    </citation>
    <scope>NUCLEOTIDE SEQUENCE [LARGE SCALE GENOMIC DNA]</scope>
</reference>
<keyword evidence="3" id="KW-1185">Reference proteome</keyword>
<keyword evidence="1" id="KW-0732">Signal</keyword>
<dbReference type="EMBL" id="CAUYUJ010010524">
    <property type="protein sequence ID" value="CAK0829596.1"/>
    <property type="molecule type" value="Genomic_DNA"/>
</dbReference>
<name>A0ABN9SE44_9DINO</name>
<protein>
    <submittedName>
        <fullName evidence="2">Uncharacterized protein</fullName>
    </submittedName>
</protein>
<feature type="chain" id="PRO_5045590748" evidence="1">
    <location>
        <begin position="25"/>
        <end position="234"/>
    </location>
</feature>